<dbReference type="Proteomes" id="UP000266841">
    <property type="component" value="Unassembled WGS sequence"/>
</dbReference>
<comment type="caution">
    <text evidence="2">The sequence shown here is derived from an EMBL/GenBank/DDBJ whole genome shotgun (WGS) entry which is preliminary data.</text>
</comment>
<feature type="region of interest" description="Disordered" evidence="1">
    <location>
        <begin position="1"/>
        <end position="71"/>
    </location>
</feature>
<sequence length="172" mass="18149">LPRSTASAWRGVTSSASAPAEVRARVPAGSPEEAWRGRASSASTSARRESVEWEGLTEEPRGGHGSVTEPVAVGRGDLARLDAGTRRAARGRRDFGPKKLALPTTSSKIFCRMDGIGDYPLADSAVADDGEGIRRALTVQWQKKENGVVLDLDGNADAAVAVRLRKGVGPLF</sequence>
<organism evidence="2 3">
    <name type="scientific">Thalassiosira oceanica</name>
    <name type="common">Marine diatom</name>
    <dbReference type="NCBI Taxonomy" id="159749"/>
    <lineage>
        <taxon>Eukaryota</taxon>
        <taxon>Sar</taxon>
        <taxon>Stramenopiles</taxon>
        <taxon>Ochrophyta</taxon>
        <taxon>Bacillariophyta</taxon>
        <taxon>Coscinodiscophyceae</taxon>
        <taxon>Thalassiosirophycidae</taxon>
        <taxon>Thalassiosirales</taxon>
        <taxon>Thalassiosiraceae</taxon>
        <taxon>Thalassiosira</taxon>
    </lineage>
</organism>
<protein>
    <submittedName>
        <fullName evidence="2">Uncharacterized protein</fullName>
    </submittedName>
</protein>
<evidence type="ECO:0000256" key="1">
    <source>
        <dbReference type="SAM" id="MobiDB-lite"/>
    </source>
</evidence>
<proteinExistence type="predicted"/>
<gene>
    <name evidence="2" type="ORF">THAOC_01883</name>
</gene>
<feature type="non-terminal residue" evidence="2">
    <location>
        <position position="1"/>
    </location>
</feature>
<feature type="compositionally biased region" description="Polar residues" evidence="1">
    <location>
        <begin position="1"/>
        <end position="17"/>
    </location>
</feature>
<dbReference type="AlphaFoldDB" id="K0TMM3"/>
<evidence type="ECO:0000313" key="3">
    <source>
        <dbReference type="Proteomes" id="UP000266841"/>
    </source>
</evidence>
<dbReference type="EMBL" id="AGNL01002264">
    <property type="protein sequence ID" value="EJK76356.1"/>
    <property type="molecule type" value="Genomic_DNA"/>
</dbReference>
<accession>K0TMM3</accession>
<reference evidence="2 3" key="1">
    <citation type="journal article" date="2012" name="Genome Biol.">
        <title>Genome and low-iron response of an oceanic diatom adapted to chronic iron limitation.</title>
        <authorList>
            <person name="Lommer M."/>
            <person name="Specht M."/>
            <person name="Roy A.S."/>
            <person name="Kraemer L."/>
            <person name="Andreson R."/>
            <person name="Gutowska M.A."/>
            <person name="Wolf J."/>
            <person name="Bergner S.V."/>
            <person name="Schilhabel M.B."/>
            <person name="Klostermeier U.C."/>
            <person name="Beiko R.G."/>
            <person name="Rosenstiel P."/>
            <person name="Hippler M."/>
            <person name="Laroche J."/>
        </authorList>
    </citation>
    <scope>NUCLEOTIDE SEQUENCE [LARGE SCALE GENOMIC DNA]</scope>
    <source>
        <strain evidence="2 3">CCMP1005</strain>
    </source>
</reference>
<name>K0TMM3_THAOC</name>
<evidence type="ECO:0000313" key="2">
    <source>
        <dbReference type="EMBL" id="EJK76356.1"/>
    </source>
</evidence>
<keyword evidence="3" id="KW-1185">Reference proteome</keyword>